<dbReference type="SUPFAM" id="SSF53335">
    <property type="entry name" value="S-adenosyl-L-methionine-dependent methyltransferases"/>
    <property type="match status" value="1"/>
</dbReference>
<dbReference type="GO" id="GO:0031167">
    <property type="term" value="P:rRNA methylation"/>
    <property type="evidence" value="ECO:0007669"/>
    <property type="project" value="TreeGrafter"/>
</dbReference>
<organism evidence="11">
    <name type="scientific">uncultured spirochete</name>
    <dbReference type="NCBI Taxonomy" id="156406"/>
    <lineage>
        <taxon>Bacteria</taxon>
        <taxon>Pseudomonadati</taxon>
        <taxon>Spirochaetota</taxon>
        <taxon>Spirochaetia</taxon>
        <taxon>Spirochaetales</taxon>
        <taxon>environmental samples</taxon>
    </lineage>
</organism>
<keyword evidence="3 9" id="KW-0808">Transferase</keyword>
<name>A0A3P3XU13_9SPIR</name>
<comment type="catalytic activity">
    <reaction evidence="8">
        <text>a cytidine in rRNA + S-adenosyl-L-methionine = a 5-methylcytidine in rRNA + S-adenosyl-L-homocysteine + H(+)</text>
        <dbReference type="Rhea" id="RHEA:61484"/>
        <dbReference type="Rhea" id="RHEA-COMP:15836"/>
        <dbReference type="Rhea" id="RHEA-COMP:15837"/>
        <dbReference type="ChEBI" id="CHEBI:15378"/>
        <dbReference type="ChEBI" id="CHEBI:57856"/>
        <dbReference type="ChEBI" id="CHEBI:59789"/>
        <dbReference type="ChEBI" id="CHEBI:74483"/>
        <dbReference type="ChEBI" id="CHEBI:82748"/>
    </reaction>
</comment>
<dbReference type="CDD" id="cd02440">
    <property type="entry name" value="AdoMet_MTases"/>
    <property type="match status" value="1"/>
</dbReference>
<gene>
    <name evidence="11" type="ORF">SPIRO4BDMA_70204</name>
</gene>
<evidence type="ECO:0000256" key="1">
    <source>
        <dbReference type="ARBA" id="ARBA00022552"/>
    </source>
</evidence>
<evidence type="ECO:0000256" key="3">
    <source>
        <dbReference type="ARBA" id="ARBA00022679"/>
    </source>
</evidence>
<dbReference type="Gene3D" id="3.40.50.150">
    <property type="entry name" value="Vaccinia Virus protein VP39"/>
    <property type="match status" value="1"/>
</dbReference>
<dbReference type="PROSITE" id="PS51686">
    <property type="entry name" value="SAM_MT_RSMB_NOP"/>
    <property type="match status" value="1"/>
</dbReference>
<keyword evidence="6" id="KW-0809">Transit peptide</keyword>
<keyword evidence="1" id="KW-0698">rRNA processing</keyword>
<feature type="active site" description="Nucleophile" evidence="9">
    <location>
        <position position="205"/>
    </location>
</feature>
<dbReference type="AlphaFoldDB" id="A0A3P3XU13"/>
<dbReference type="GO" id="GO:0008173">
    <property type="term" value="F:RNA methyltransferase activity"/>
    <property type="evidence" value="ECO:0007669"/>
    <property type="project" value="InterPro"/>
</dbReference>
<proteinExistence type="inferred from homology"/>
<sequence>MAGFRDFDAFYKTLYGDRWESLRRALLGHNDAVGLRFNMKHEIEFLENPPEGVYRMDRASVQAAKALHLPSEGTVLDACAAPGGKTLVLAGGSGPQVHIEANELSAERRRRMREVLKAHLPEAIRSRIRVTGYDAARLCRIRKDWYDAILLDAPCSSERHVLNSPHALSEWTGARTRQLAVRQWSLLSSCFLMLKPGGCLVYSTCSISRLENDGVMQRLVEKYGDRCNIVNGEWGERTAYGAIVLPDTSSGAGPLYVAHIHKKA</sequence>
<dbReference type="PANTHER" id="PTHR22808:SF3">
    <property type="entry name" value="5-METHYLCYTOSINE RRNA METHYLTRANSFERASE NSUN4"/>
    <property type="match status" value="1"/>
</dbReference>
<comment type="similarity">
    <text evidence="9">Belongs to the class I-like SAM-binding methyltransferase superfamily. RsmB/NOP family.</text>
</comment>
<keyword evidence="4 9" id="KW-0949">S-adenosyl-L-methionine</keyword>
<keyword evidence="2 9" id="KW-0489">Methyltransferase</keyword>
<dbReference type="InterPro" id="IPR023267">
    <property type="entry name" value="RCMT"/>
</dbReference>
<feature type="binding site" evidence="9">
    <location>
        <position position="134"/>
    </location>
    <ligand>
        <name>S-adenosyl-L-methionine</name>
        <dbReference type="ChEBI" id="CHEBI:59789"/>
    </ligand>
</feature>
<keyword evidence="5 9" id="KW-0694">RNA-binding</keyword>
<protein>
    <recommendedName>
        <fullName evidence="7">NOL1/NOP2/Sun domain family member 4</fullName>
    </recommendedName>
</protein>
<dbReference type="PANTHER" id="PTHR22808">
    <property type="entry name" value="NCL1 YEAST -RELATED NOL1/NOP2/FMU SUN DOMAIN-CONTAINING"/>
    <property type="match status" value="1"/>
</dbReference>
<reference evidence="11" key="1">
    <citation type="submission" date="2017-02" db="EMBL/GenBank/DDBJ databases">
        <authorList>
            <person name="Regsiter A."/>
            <person name="William W."/>
        </authorList>
    </citation>
    <scope>NUCLEOTIDE SEQUENCE</scope>
    <source>
        <strain evidence="11">BdmA 4</strain>
    </source>
</reference>
<dbReference type="EMBL" id="FWDO01000007">
    <property type="protein sequence ID" value="SLM19782.1"/>
    <property type="molecule type" value="Genomic_DNA"/>
</dbReference>
<evidence type="ECO:0000256" key="8">
    <source>
        <dbReference type="ARBA" id="ARBA00049302"/>
    </source>
</evidence>
<dbReference type="Pfam" id="PF01189">
    <property type="entry name" value="Methyltr_RsmB-F"/>
    <property type="match status" value="1"/>
</dbReference>
<feature type="binding site" evidence="9">
    <location>
        <position position="103"/>
    </location>
    <ligand>
        <name>S-adenosyl-L-methionine</name>
        <dbReference type="ChEBI" id="CHEBI:59789"/>
    </ligand>
</feature>
<evidence type="ECO:0000256" key="9">
    <source>
        <dbReference type="PROSITE-ProRule" id="PRU01023"/>
    </source>
</evidence>
<dbReference type="InterPro" id="IPR029063">
    <property type="entry name" value="SAM-dependent_MTases_sf"/>
</dbReference>
<dbReference type="GO" id="GO:0003723">
    <property type="term" value="F:RNA binding"/>
    <property type="evidence" value="ECO:0007669"/>
    <property type="project" value="UniProtKB-UniRule"/>
</dbReference>
<feature type="binding site" evidence="9">
    <location>
        <position position="152"/>
    </location>
    <ligand>
        <name>S-adenosyl-L-methionine</name>
        <dbReference type="ChEBI" id="CHEBI:59789"/>
    </ligand>
</feature>
<evidence type="ECO:0000256" key="7">
    <source>
        <dbReference type="ARBA" id="ARBA00042050"/>
    </source>
</evidence>
<dbReference type="InterPro" id="IPR001678">
    <property type="entry name" value="MeTrfase_RsmB-F_NOP2_dom"/>
</dbReference>
<dbReference type="InterPro" id="IPR049560">
    <property type="entry name" value="MeTrfase_RsmB-F_NOP2_cat"/>
</dbReference>
<evidence type="ECO:0000256" key="6">
    <source>
        <dbReference type="ARBA" id="ARBA00022946"/>
    </source>
</evidence>
<evidence type="ECO:0000259" key="10">
    <source>
        <dbReference type="PROSITE" id="PS51686"/>
    </source>
</evidence>
<feature type="domain" description="SAM-dependent MTase RsmB/NOP-type" evidence="10">
    <location>
        <begin position="1"/>
        <end position="263"/>
    </location>
</feature>
<evidence type="ECO:0000256" key="4">
    <source>
        <dbReference type="ARBA" id="ARBA00022691"/>
    </source>
</evidence>
<feature type="binding site" evidence="9">
    <location>
        <begin position="79"/>
        <end position="85"/>
    </location>
    <ligand>
        <name>S-adenosyl-L-methionine</name>
        <dbReference type="ChEBI" id="CHEBI:59789"/>
    </ligand>
</feature>
<evidence type="ECO:0000313" key="11">
    <source>
        <dbReference type="EMBL" id="SLM19782.1"/>
    </source>
</evidence>
<evidence type="ECO:0000256" key="5">
    <source>
        <dbReference type="ARBA" id="ARBA00022884"/>
    </source>
</evidence>
<dbReference type="PRINTS" id="PR02008">
    <property type="entry name" value="RCMTFAMILY"/>
</dbReference>
<evidence type="ECO:0000256" key="2">
    <source>
        <dbReference type="ARBA" id="ARBA00022603"/>
    </source>
</evidence>
<accession>A0A3P3XU13</accession>